<keyword evidence="3" id="KW-1185">Reference proteome</keyword>
<organism evidence="2 3">
    <name type="scientific">Austropuccinia psidii MF-1</name>
    <dbReference type="NCBI Taxonomy" id="1389203"/>
    <lineage>
        <taxon>Eukaryota</taxon>
        <taxon>Fungi</taxon>
        <taxon>Dikarya</taxon>
        <taxon>Basidiomycota</taxon>
        <taxon>Pucciniomycotina</taxon>
        <taxon>Pucciniomycetes</taxon>
        <taxon>Pucciniales</taxon>
        <taxon>Sphaerophragmiaceae</taxon>
        <taxon>Austropuccinia</taxon>
    </lineage>
</organism>
<feature type="compositionally biased region" description="Polar residues" evidence="1">
    <location>
        <begin position="61"/>
        <end position="76"/>
    </location>
</feature>
<protein>
    <submittedName>
        <fullName evidence="2">Uncharacterized protein</fullName>
    </submittedName>
</protein>
<proteinExistence type="predicted"/>
<evidence type="ECO:0000256" key="1">
    <source>
        <dbReference type="SAM" id="MobiDB-lite"/>
    </source>
</evidence>
<evidence type="ECO:0000313" key="2">
    <source>
        <dbReference type="EMBL" id="MBW0562083.1"/>
    </source>
</evidence>
<gene>
    <name evidence="2" type="ORF">O181_101798</name>
</gene>
<feature type="compositionally biased region" description="Basic and acidic residues" evidence="1">
    <location>
        <begin position="33"/>
        <end position="60"/>
    </location>
</feature>
<comment type="caution">
    <text evidence="2">The sequence shown here is derived from an EMBL/GenBank/DDBJ whole genome shotgun (WGS) entry which is preliminary data.</text>
</comment>
<name>A0A9Q3PHH8_9BASI</name>
<feature type="region of interest" description="Disordered" evidence="1">
    <location>
        <begin position="1"/>
        <end position="121"/>
    </location>
</feature>
<dbReference type="Proteomes" id="UP000765509">
    <property type="component" value="Unassembled WGS sequence"/>
</dbReference>
<dbReference type="AlphaFoldDB" id="A0A9Q3PHH8"/>
<evidence type="ECO:0000313" key="3">
    <source>
        <dbReference type="Proteomes" id="UP000765509"/>
    </source>
</evidence>
<accession>A0A9Q3PHH8</accession>
<feature type="compositionally biased region" description="Polar residues" evidence="1">
    <location>
        <begin position="10"/>
        <end position="19"/>
    </location>
</feature>
<feature type="compositionally biased region" description="Polar residues" evidence="1">
    <location>
        <begin position="93"/>
        <end position="108"/>
    </location>
</feature>
<dbReference type="EMBL" id="AVOT02071955">
    <property type="protein sequence ID" value="MBW0562083.1"/>
    <property type="molecule type" value="Genomic_DNA"/>
</dbReference>
<reference evidence="2" key="1">
    <citation type="submission" date="2021-03" db="EMBL/GenBank/DDBJ databases">
        <title>Draft genome sequence of rust myrtle Austropuccinia psidii MF-1, a brazilian biotype.</title>
        <authorList>
            <person name="Quecine M.C."/>
            <person name="Pachon D.M.R."/>
            <person name="Bonatelli M.L."/>
            <person name="Correr F.H."/>
            <person name="Franceschini L.M."/>
            <person name="Leite T.F."/>
            <person name="Margarido G.R.A."/>
            <person name="Almeida C.A."/>
            <person name="Ferrarezi J.A."/>
            <person name="Labate C.A."/>
        </authorList>
    </citation>
    <scope>NUCLEOTIDE SEQUENCE</scope>
    <source>
        <strain evidence="2">MF-1</strain>
    </source>
</reference>
<sequence length="121" mass="13957">MSLHPRRIQYSKNIFSSPKQKGDKKIQPANKAIKQERTSEKESDINKNEDPIKQKPKDSTNTRNNIENHPQSNGICSSKYIKKSTNAKEEDSTTPYQHPNRENQNLNLGINYFSLDKAKEN</sequence>